<organism evidence="1 2">
    <name type="scientific">Mycena metata</name>
    <dbReference type="NCBI Taxonomy" id="1033252"/>
    <lineage>
        <taxon>Eukaryota</taxon>
        <taxon>Fungi</taxon>
        <taxon>Dikarya</taxon>
        <taxon>Basidiomycota</taxon>
        <taxon>Agaricomycotina</taxon>
        <taxon>Agaricomycetes</taxon>
        <taxon>Agaricomycetidae</taxon>
        <taxon>Agaricales</taxon>
        <taxon>Marasmiineae</taxon>
        <taxon>Mycenaceae</taxon>
        <taxon>Mycena</taxon>
    </lineage>
</organism>
<reference evidence="1" key="1">
    <citation type="submission" date="2023-03" db="EMBL/GenBank/DDBJ databases">
        <title>Massive genome expansion in bonnet fungi (Mycena s.s.) driven by repeated elements and novel gene families across ecological guilds.</title>
        <authorList>
            <consortium name="Lawrence Berkeley National Laboratory"/>
            <person name="Harder C.B."/>
            <person name="Miyauchi S."/>
            <person name="Viragh M."/>
            <person name="Kuo A."/>
            <person name="Thoen E."/>
            <person name="Andreopoulos B."/>
            <person name="Lu D."/>
            <person name="Skrede I."/>
            <person name="Drula E."/>
            <person name="Henrissat B."/>
            <person name="Morin E."/>
            <person name="Kohler A."/>
            <person name="Barry K."/>
            <person name="LaButti K."/>
            <person name="Morin E."/>
            <person name="Salamov A."/>
            <person name="Lipzen A."/>
            <person name="Mereny Z."/>
            <person name="Hegedus B."/>
            <person name="Baldrian P."/>
            <person name="Stursova M."/>
            <person name="Weitz H."/>
            <person name="Taylor A."/>
            <person name="Grigoriev I.V."/>
            <person name="Nagy L.G."/>
            <person name="Martin F."/>
            <person name="Kauserud H."/>
        </authorList>
    </citation>
    <scope>NUCLEOTIDE SEQUENCE</scope>
    <source>
        <strain evidence="1">CBHHK182m</strain>
    </source>
</reference>
<evidence type="ECO:0000313" key="1">
    <source>
        <dbReference type="EMBL" id="KAJ7778486.1"/>
    </source>
</evidence>
<evidence type="ECO:0000313" key="2">
    <source>
        <dbReference type="Proteomes" id="UP001215598"/>
    </source>
</evidence>
<dbReference type="Proteomes" id="UP001215598">
    <property type="component" value="Unassembled WGS sequence"/>
</dbReference>
<accession>A0AAD7K716</accession>
<sequence>MEPEHSRMARRIIRKLSESCDKFPSSLFITGVTGREEDPTFGGGYGDIYRASYNNVPVALKRLRYFIRGSELRRIRTVCYSTSGRQWLISSQEILSRSSSLERFESPTHLTLPWN</sequence>
<dbReference type="EMBL" id="JARKIB010000007">
    <property type="protein sequence ID" value="KAJ7778486.1"/>
    <property type="molecule type" value="Genomic_DNA"/>
</dbReference>
<dbReference type="AlphaFoldDB" id="A0AAD7K716"/>
<name>A0AAD7K716_9AGAR</name>
<protein>
    <submittedName>
        <fullName evidence="1">Uncharacterized protein</fullName>
    </submittedName>
</protein>
<comment type="caution">
    <text evidence="1">The sequence shown here is derived from an EMBL/GenBank/DDBJ whole genome shotgun (WGS) entry which is preliminary data.</text>
</comment>
<keyword evidence="2" id="KW-1185">Reference proteome</keyword>
<proteinExistence type="predicted"/>
<gene>
    <name evidence="1" type="ORF">B0H16DRAFT_888357</name>
</gene>